<comment type="caution">
    <text evidence="1">The sequence shown here is derived from an EMBL/GenBank/DDBJ whole genome shotgun (WGS) entry which is preliminary data.</text>
</comment>
<protein>
    <submittedName>
        <fullName evidence="1">Uncharacterized protein</fullName>
    </submittedName>
</protein>
<dbReference type="Proteomes" id="UP000485058">
    <property type="component" value="Unassembled WGS sequence"/>
</dbReference>
<keyword evidence="2" id="KW-1185">Reference proteome</keyword>
<gene>
    <name evidence="1" type="ORF">HaLaN_32473</name>
</gene>
<evidence type="ECO:0000313" key="1">
    <source>
        <dbReference type="EMBL" id="GFH33148.1"/>
    </source>
</evidence>
<proteinExistence type="predicted"/>
<evidence type="ECO:0000313" key="2">
    <source>
        <dbReference type="Proteomes" id="UP000485058"/>
    </source>
</evidence>
<sequence length="136" mass="14635">MSAGAGSPCSKHKASFVTPNFVNFVGHAHWQHIRSDATRVMLQSSVSPPNQARPNHLAGIPHFLISCPLSQSSVSPPNQAAGGHRKHSRVTVCASLRSVSKQLPASPPETEYGRIKNETQQLAALHYPELLDLAQA</sequence>
<feature type="non-terminal residue" evidence="1">
    <location>
        <position position="136"/>
    </location>
</feature>
<organism evidence="1 2">
    <name type="scientific">Haematococcus lacustris</name>
    <name type="common">Green alga</name>
    <name type="synonym">Haematococcus pluvialis</name>
    <dbReference type="NCBI Taxonomy" id="44745"/>
    <lineage>
        <taxon>Eukaryota</taxon>
        <taxon>Viridiplantae</taxon>
        <taxon>Chlorophyta</taxon>
        <taxon>core chlorophytes</taxon>
        <taxon>Chlorophyceae</taxon>
        <taxon>CS clade</taxon>
        <taxon>Chlamydomonadales</taxon>
        <taxon>Haematococcaceae</taxon>
        <taxon>Haematococcus</taxon>
    </lineage>
</organism>
<dbReference type="AlphaFoldDB" id="A0A6A0AKQ2"/>
<dbReference type="EMBL" id="BLLF01007860">
    <property type="protein sequence ID" value="GFH33148.1"/>
    <property type="molecule type" value="Genomic_DNA"/>
</dbReference>
<accession>A0A6A0AKQ2</accession>
<name>A0A6A0AKQ2_HAELA</name>
<reference evidence="1 2" key="1">
    <citation type="submission" date="2020-02" db="EMBL/GenBank/DDBJ databases">
        <title>Draft genome sequence of Haematococcus lacustris strain NIES-144.</title>
        <authorList>
            <person name="Morimoto D."/>
            <person name="Nakagawa S."/>
            <person name="Yoshida T."/>
            <person name="Sawayama S."/>
        </authorList>
    </citation>
    <scope>NUCLEOTIDE SEQUENCE [LARGE SCALE GENOMIC DNA]</scope>
    <source>
        <strain evidence="1 2">NIES-144</strain>
    </source>
</reference>